<dbReference type="GO" id="GO:0005524">
    <property type="term" value="F:ATP binding"/>
    <property type="evidence" value="ECO:0007669"/>
    <property type="project" value="UniProtKB-KW"/>
</dbReference>
<dbReference type="Pfam" id="PF00271">
    <property type="entry name" value="Helicase_C"/>
    <property type="match status" value="1"/>
</dbReference>
<dbReference type="SMART" id="SM00487">
    <property type="entry name" value="DEXDc"/>
    <property type="match status" value="1"/>
</dbReference>
<evidence type="ECO:0000256" key="6">
    <source>
        <dbReference type="ARBA" id="ARBA00047984"/>
    </source>
</evidence>
<organism evidence="7 8">
    <name type="scientific">Apolygus lucorum</name>
    <name type="common">Small green plant bug</name>
    <name type="synonym">Lygocoris lucorum</name>
    <dbReference type="NCBI Taxonomy" id="248454"/>
    <lineage>
        <taxon>Eukaryota</taxon>
        <taxon>Metazoa</taxon>
        <taxon>Ecdysozoa</taxon>
        <taxon>Arthropoda</taxon>
        <taxon>Hexapoda</taxon>
        <taxon>Insecta</taxon>
        <taxon>Pterygota</taxon>
        <taxon>Neoptera</taxon>
        <taxon>Paraneoptera</taxon>
        <taxon>Hemiptera</taxon>
        <taxon>Heteroptera</taxon>
        <taxon>Panheteroptera</taxon>
        <taxon>Cimicomorpha</taxon>
        <taxon>Miridae</taxon>
        <taxon>Mirini</taxon>
        <taxon>Apolygus</taxon>
    </lineage>
</organism>
<dbReference type="InterPro" id="IPR011709">
    <property type="entry name" value="DEAD-box_helicase_OB_fold"/>
</dbReference>
<dbReference type="FunFam" id="3.40.50.300:FF:000145">
    <property type="entry name" value="probable ATP-dependent RNA helicase DHX40"/>
    <property type="match status" value="1"/>
</dbReference>
<name>A0A6A4KHM6_APOLU</name>
<gene>
    <name evidence="7" type="ORF">GE061_009753</name>
</gene>
<keyword evidence="4" id="KW-0347">Helicase</keyword>
<dbReference type="InterPro" id="IPR027417">
    <property type="entry name" value="P-loop_NTPase"/>
</dbReference>
<dbReference type="FunFam" id="3.40.50.300:FF:002204">
    <property type="entry name" value="Uncharacterized protein, isoform C"/>
    <property type="match status" value="1"/>
</dbReference>
<dbReference type="InterPro" id="IPR048333">
    <property type="entry name" value="HA2_WH"/>
</dbReference>
<dbReference type="PROSITE" id="PS00690">
    <property type="entry name" value="DEAH_ATP_HELICASE"/>
    <property type="match status" value="1"/>
</dbReference>
<dbReference type="SMART" id="SM00490">
    <property type="entry name" value="HELICc"/>
    <property type="match status" value="1"/>
</dbReference>
<protein>
    <recommendedName>
        <fullName evidence="1">RNA helicase</fullName>
        <ecNumber evidence="1">3.6.4.13</ecNumber>
    </recommendedName>
</protein>
<evidence type="ECO:0000313" key="8">
    <source>
        <dbReference type="Proteomes" id="UP000466442"/>
    </source>
</evidence>
<dbReference type="PROSITE" id="PS51192">
    <property type="entry name" value="HELICASE_ATP_BIND_1"/>
    <property type="match status" value="1"/>
</dbReference>
<keyword evidence="3" id="KW-0378">Hydrolase</keyword>
<dbReference type="PANTHER" id="PTHR18934:SF136">
    <property type="entry name" value="ATP-DEPENDENT RNA HELICASE DHX35-RELATED"/>
    <property type="match status" value="1"/>
</dbReference>
<keyword evidence="8" id="KW-1185">Reference proteome</keyword>
<dbReference type="AlphaFoldDB" id="A0A6A4KHM6"/>
<evidence type="ECO:0000313" key="7">
    <source>
        <dbReference type="EMBL" id="KAF6215005.1"/>
    </source>
</evidence>
<dbReference type="InterPro" id="IPR007502">
    <property type="entry name" value="Helicase-assoc_dom"/>
</dbReference>
<dbReference type="InterPro" id="IPR001650">
    <property type="entry name" value="Helicase_C-like"/>
</dbReference>
<evidence type="ECO:0000256" key="1">
    <source>
        <dbReference type="ARBA" id="ARBA00012552"/>
    </source>
</evidence>
<evidence type="ECO:0000256" key="3">
    <source>
        <dbReference type="ARBA" id="ARBA00022801"/>
    </source>
</evidence>
<evidence type="ECO:0000256" key="5">
    <source>
        <dbReference type="ARBA" id="ARBA00022840"/>
    </source>
</evidence>
<dbReference type="GO" id="GO:0016787">
    <property type="term" value="F:hydrolase activity"/>
    <property type="evidence" value="ECO:0007669"/>
    <property type="project" value="UniProtKB-KW"/>
</dbReference>
<dbReference type="InterPro" id="IPR002464">
    <property type="entry name" value="DNA/RNA_helicase_DEAH_CS"/>
</dbReference>
<keyword evidence="2" id="KW-0547">Nucleotide-binding</keyword>
<evidence type="ECO:0000256" key="2">
    <source>
        <dbReference type="ARBA" id="ARBA00022741"/>
    </source>
</evidence>
<dbReference type="EMBL" id="WIXP02000002">
    <property type="protein sequence ID" value="KAF6215005.1"/>
    <property type="molecule type" value="Genomic_DNA"/>
</dbReference>
<dbReference type="PANTHER" id="PTHR18934">
    <property type="entry name" value="ATP-DEPENDENT RNA HELICASE"/>
    <property type="match status" value="1"/>
</dbReference>
<dbReference type="InterPro" id="IPR014001">
    <property type="entry name" value="Helicase_ATP-bd"/>
</dbReference>
<dbReference type="InterPro" id="IPR011545">
    <property type="entry name" value="DEAD/DEAH_box_helicase_dom"/>
</dbReference>
<sequence>MDGDLTFDRIACSSSCPTANMKSLFLKPADDGNWEVDKSDLDSQNNTAFVFNPNLSLALEQQRTKLPIYRNRNDILYLLEKFQTLVLIGETGCGKSTQVPQYLFEAGWCEGGKMVGITEPRRVAAVSLASRVAEERSSLLGDVVGFSIRFDNCTDKETTKIKYMTEGILMMEMMEDPLLRSYSAIMLDEVHEQSQNTDILMGLLKKILKKNKSLKLIVSSATVDAERIRDFFNFNTSTNIHADTATILSVEGRLYPVDIFYAKEPIADYVKGTVDTVVKIHNSEPSGDILCFLTGQEEVDLAVALLQEHSKELKLLPLPMYGSLSNNDQMKVFRYTPKGLRKVVVATNIAETSITIPGIVYVVDCGYVKMRWFDASSFTDNLVVVPISQAAAEQRAGRAGRCRSGKTYRLYKEQDYEKLSPQTVGEMRRCELSGAILKLKALGIDNIARFNFPSPPPAKNLLAGLELLHALAAVDDNAELTRPLGYRMAEFPLTPHDTKCLLTSCEWGCSWEIAVIIACRHVESLFATIPSGELSIKARVKRRDFEVEEGDLLTAFNVYSAYNSVADDKKKQWCYSRFINLKSMKRVTQLINQMGSLLRKFDMELTSCKGNMEMVCKCIVAGFFPNAAYLHYSGVYKTVRGLQDLTIHPSSVIYSLQQPQWVVFSETVFAKKLMMRDLTVVKPEWLLEIASHFYHKTVDR</sequence>
<dbReference type="OrthoDB" id="10253254at2759"/>
<dbReference type="SMART" id="SM00847">
    <property type="entry name" value="HA2"/>
    <property type="match status" value="1"/>
</dbReference>
<accession>A0A6A4KHM6</accession>
<dbReference type="Gene3D" id="3.40.50.300">
    <property type="entry name" value="P-loop containing nucleotide triphosphate hydrolases"/>
    <property type="match status" value="2"/>
</dbReference>
<evidence type="ECO:0000256" key="4">
    <source>
        <dbReference type="ARBA" id="ARBA00022806"/>
    </source>
</evidence>
<dbReference type="Pfam" id="PF21010">
    <property type="entry name" value="HA2_C"/>
    <property type="match status" value="1"/>
</dbReference>
<dbReference type="Pfam" id="PF04408">
    <property type="entry name" value="WHD_HA2"/>
    <property type="match status" value="1"/>
</dbReference>
<comment type="catalytic activity">
    <reaction evidence="6">
        <text>ATP + H2O = ADP + phosphate + H(+)</text>
        <dbReference type="Rhea" id="RHEA:13065"/>
        <dbReference type="ChEBI" id="CHEBI:15377"/>
        <dbReference type="ChEBI" id="CHEBI:15378"/>
        <dbReference type="ChEBI" id="CHEBI:30616"/>
        <dbReference type="ChEBI" id="CHEBI:43474"/>
        <dbReference type="ChEBI" id="CHEBI:456216"/>
        <dbReference type="EC" id="3.6.4.13"/>
    </reaction>
</comment>
<dbReference type="GO" id="GO:0071013">
    <property type="term" value="C:catalytic step 2 spliceosome"/>
    <property type="evidence" value="ECO:0007669"/>
    <property type="project" value="TreeGrafter"/>
</dbReference>
<reference evidence="7" key="1">
    <citation type="journal article" date="2021" name="Mol. Ecol. Resour.">
        <title>Apolygus lucorum genome provides insights into omnivorousness and mesophyll feeding.</title>
        <authorList>
            <person name="Liu Y."/>
            <person name="Liu H."/>
            <person name="Wang H."/>
            <person name="Huang T."/>
            <person name="Liu B."/>
            <person name="Yang B."/>
            <person name="Yin L."/>
            <person name="Li B."/>
            <person name="Zhang Y."/>
            <person name="Zhang S."/>
            <person name="Jiang F."/>
            <person name="Zhang X."/>
            <person name="Ren Y."/>
            <person name="Wang B."/>
            <person name="Wang S."/>
            <person name="Lu Y."/>
            <person name="Wu K."/>
            <person name="Fan W."/>
            <person name="Wang G."/>
        </authorList>
    </citation>
    <scope>NUCLEOTIDE SEQUENCE</scope>
    <source>
        <strain evidence="7">12Hb</strain>
    </source>
</reference>
<keyword evidence="5" id="KW-0067">ATP-binding</keyword>
<dbReference type="EC" id="3.6.4.13" evidence="1"/>
<proteinExistence type="predicted"/>
<dbReference type="Pfam" id="PF07717">
    <property type="entry name" value="OB_NTP_bind"/>
    <property type="match status" value="1"/>
</dbReference>
<dbReference type="Gene3D" id="1.20.120.1080">
    <property type="match status" value="1"/>
</dbReference>
<dbReference type="CDD" id="cd18791">
    <property type="entry name" value="SF2_C_RHA"/>
    <property type="match status" value="1"/>
</dbReference>
<dbReference type="Proteomes" id="UP000466442">
    <property type="component" value="Unassembled WGS sequence"/>
</dbReference>
<comment type="caution">
    <text evidence="7">The sequence shown here is derived from an EMBL/GenBank/DDBJ whole genome shotgun (WGS) entry which is preliminary data.</text>
</comment>
<dbReference type="Pfam" id="PF00270">
    <property type="entry name" value="DEAD"/>
    <property type="match status" value="1"/>
</dbReference>
<dbReference type="GO" id="GO:0003723">
    <property type="term" value="F:RNA binding"/>
    <property type="evidence" value="ECO:0007669"/>
    <property type="project" value="TreeGrafter"/>
</dbReference>
<dbReference type="PROSITE" id="PS51194">
    <property type="entry name" value="HELICASE_CTER"/>
    <property type="match status" value="1"/>
</dbReference>
<dbReference type="GO" id="GO:0003724">
    <property type="term" value="F:RNA helicase activity"/>
    <property type="evidence" value="ECO:0007669"/>
    <property type="project" value="UniProtKB-EC"/>
</dbReference>
<dbReference type="SUPFAM" id="SSF52540">
    <property type="entry name" value="P-loop containing nucleoside triphosphate hydrolases"/>
    <property type="match status" value="1"/>
</dbReference>